<feature type="domain" description="DEAD/DEAH-box helicase" evidence="1">
    <location>
        <begin position="18"/>
        <end position="67"/>
    </location>
</feature>
<dbReference type="SUPFAM" id="SSF52540">
    <property type="entry name" value="P-loop containing nucleoside triphosphate hydrolases"/>
    <property type="match status" value="1"/>
</dbReference>
<evidence type="ECO:0000313" key="2">
    <source>
        <dbReference type="EMBL" id="KAJ7207228.1"/>
    </source>
</evidence>
<feature type="non-terminal residue" evidence="2">
    <location>
        <position position="75"/>
    </location>
</feature>
<accession>A0AAD6VAQ4</accession>
<keyword evidence="3" id="KW-1185">Reference proteome</keyword>
<sequence length="75" mass="8356">QIDVSETFLLGLDCGHDIVIAGAGTGKTLPFMMPLLLHREKYSLFISPMKVLQEDQAKRFEKMGLKTAVVNGSRY</sequence>
<dbReference type="GO" id="GO:0005524">
    <property type="term" value="F:ATP binding"/>
    <property type="evidence" value="ECO:0007669"/>
    <property type="project" value="InterPro"/>
</dbReference>
<evidence type="ECO:0000313" key="3">
    <source>
        <dbReference type="Proteomes" id="UP001219525"/>
    </source>
</evidence>
<dbReference type="EMBL" id="JARJCW010000037">
    <property type="protein sequence ID" value="KAJ7207228.1"/>
    <property type="molecule type" value="Genomic_DNA"/>
</dbReference>
<dbReference type="Pfam" id="PF00270">
    <property type="entry name" value="DEAD"/>
    <property type="match status" value="1"/>
</dbReference>
<dbReference type="Gene3D" id="3.40.50.300">
    <property type="entry name" value="P-loop containing nucleotide triphosphate hydrolases"/>
    <property type="match status" value="1"/>
</dbReference>
<dbReference type="AlphaFoldDB" id="A0AAD6VAQ4"/>
<proteinExistence type="predicted"/>
<name>A0AAD6VAQ4_9AGAR</name>
<dbReference type="GO" id="GO:0003676">
    <property type="term" value="F:nucleic acid binding"/>
    <property type="evidence" value="ECO:0007669"/>
    <property type="project" value="InterPro"/>
</dbReference>
<comment type="caution">
    <text evidence="2">The sequence shown here is derived from an EMBL/GenBank/DDBJ whole genome shotgun (WGS) entry which is preliminary data.</text>
</comment>
<dbReference type="InterPro" id="IPR027417">
    <property type="entry name" value="P-loop_NTPase"/>
</dbReference>
<gene>
    <name evidence="2" type="ORF">GGX14DRAFT_303669</name>
</gene>
<evidence type="ECO:0000259" key="1">
    <source>
        <dbReference type="Pfam" id="PF00270"/>
    </source>
</evidence>
<dbReference type="Proteomes" id="UP001219525">
    <property type="component" value="Unassembled WGS sequence"/>
</dbReference>
<protein>
    <recommendedName>
        <fullName evidence="1">DEAD/DEAH-box helicase domain-containing protein</fullName>
    </recommendedName>
</protein>
<organism evidence="2 3">
    <name type="scientific">Mycena pura</name>
    <dbReference type="NCBI Taxonomy" id="153505"/>
    <lineage>
        <taxon>Eukaryota</taxon>
        <taxon>Fungi</taxon>
        <taxon>Dikarya</taxon>
        <taxon>Basidiomycota</taxon>
        <taxon>Agaricomycotina</taxon>
        <taxon>Agaricomycetes</taxon>
        <taxon>Agaricomycetidae</taxon>
        <taxon>Agaricales</taxon>
        <taxon>Marasmiineae</taxon>
        <taxon>Mycenaceae</taxon>
        <taxon>Mycena</taxon>
    </lineage>
</organism>
<reference evidence="2" key="1">
    <citation type="submission" date="2023-03" db="EMBL/GenBank/DDBJ databases">
        <title>Massive genome expansion in bonnet fungi (Mycena s.s.) driven by repeated elements and novel gene families across ecological guilds.</title>
        <authorList>
            <consortium name="Lawrence Berkeley National Laboratory"/>
            <person name="Harder C.B."/>
            <person name="Miyauchi S."/>
            <person name="Viragh M."/>
            <person name="Kuo A."/>
            <person name="Thoen E."/>
            <person name="Andreopoulos B."/>
            <person name="Lu D."/>
            <person name="Skrede I."/>
            <person name="Drula E."/>
            <person name="Henrissat B."/>
            <person name="Morin E."/>
            <person name="Kohler A."/>
            <person name="Barry K."/>
            <person name="LaButti K."/>
            <person name="Morin E."/>
            <person name="Salamov A."/>
            <person name="Lipzen A."/>
            <person name="Mereny Z."/>
            <person name="Hegedus B."/>
            <person name="Baldrian P."/>
            <person name="Stursova M."/>
            <person name="Weitz H."/>
            <person name="Taylor A."/>
            <person name="Grigoriev I.V."/>
            <person name="Nagy L.G."/>
            <person name="Martin F."/>
            <person name="Kauserud H."/>
        </authorList>
    </citation>
    <scope>NUCLEOTIDE SEQUENCE</scope>
    <source>
        <strain evidence="2">9144</strain>
    </source>
</reference>
<dbReference type="InterPro" id="IPR011545">
    <property type="entry name" value="DEAD/DEAH_box_helicase_dom"/>
</dbReference>
<feature type="non-terminal residue" evidence="2">
    <location>
        <position position="1"/>
    </location>
</feature>